<dbReference type="Proteomes" id="UP001552299">
    <property type="component" value="Unassembled WGS sequence"/>
</dbReference>
<feature type="region of interest" description="Disordered" evidence="1">
    <location>
        <begin position="46"/>
        <end position="66"/>
    </location>
</feature>
<accession>A0ABD0UG84</accession>
<name>A0ABD0UG84_DENTH</name>
<comment type="caution">
    <text evidence="2">The sequence shown here is derived from an EMBL/GenBank/DDBJ whole genome shotgun (WGS) entry which is preliminary data.</text>
</comment>
<evidence type="ECO:0000256" key="1">
    <source>
        <dbReference type="SAM" id="MobiDB-lite"/>
    </source>
</evidence>
<evidence type="ECO:0000313" key="2">
    <source>
        <dbReference type="EMBL" id="KAL0911589.1"/>
    </source>
</evidence>
<proteinExistence type="predicted"/>
<feature type="compositionally biased region" description="Basic and acidic residues" evidence="1">
    <location>
        <begin position="56"/>
        <end position="66"/>
    </location>
</feature>
<dbReference type="AlphaFoldDB" id="A0ABD0UG84"/>
<sequence>MTQSGSKYLGVVPKKISGLCPQQENVIGKMPIEGGEFIDRRMDFESLDYPGSGANGRHDPRSPGKP</sequence>
<protein>
    <submittedName>
        <fullName evidence="2">Uncharacterized protein</fullName>
    </submittedName>
</protein>
<dbReference type="EMBL" id="JANQDX010000015">
    <property type="protein sequence ID" value="KAL0911589.1"/>
    <property type="molecule type" value="Genomic_DNA"/>
</dbReference>
<organism evidence="2 3">
    <name type="scientific">Dendrobium thyrsiflorum</name>
    <name type="common">Pinecone-like raceme dendrobium</name>
    <name type="synonym">Orchid</name>
    <dbReference type="NCBI Taxonomy" id="117978"/>
    <lineage>
        <taxon>Eukaryota</taxon>
        <taxon>Viridiplantae</taxon>
        <taxon>Streptophyta</taxon>
        <taxon>Embryophyta</taxon>
        <taxon>Tracheophyta</taxon>
        <taxon>Spermatophyta</taxon>
        <taxon>Magnoliopsida</taxon>
        <taxon>Liliopsida</taxon>
        <taxon>Asparagales</taxon>
        <taxon>Orchidaceae</taxon>
        <taxon>Epidendroideae</taxon>
        <taxon>Malaxideae</taxon>
        <taxon>Dendrobiinae</taxon>
        <taxon>Dendrobium</taxon>
    </lineage>
</organism>
<keyword evidence="3" id="KW-1185">Reference proteome</keyword>
<gene>
    <name evidence="2" type="ORF">M5K25_019743</name>
</gene>
<reference evidence="2 3" key="1">
    <citation type="journal article" date="2024" name="Plant Biotechnol. J.">
        <title>Dendrobium thyrsiflorum genome and its molecular insights into genes involved in important horticultural traits.</title>
        <authorList>
            <person name="Chen B."/>
            <person name="Wang J.Y."/>
            <person name="Zheng P.J."/>
            <person name="Li K.L."/>
            <person name="Liang Y.M."/>
            <person name="Chen X.F."/>
            <person name="Zhang C."/>
            <person name="Zhao X."/>
            <person name="He X."/>
            <person name="Zhang G.Q."/>
            <person name="Liu Z.J."/>
            <person name="Xu Q."/>
        </authorList>
    </citation>
    <scope>NUCLEOTIDE SEQUENCE [LARGE SCALE GENOMIC DNA]</scope>
    <source>
        <strain evidence="2">GZMU011</strain>
    </source>
</reference>
<evidence type="ECO:0000313" key="3">
    <source>
        <dbReference type="Proteomes" id="UP001552299"/>
    </source>
</evidence>